<evidence type="ECO:0000313" key="1">
    <source>
        <dbReference type="EMBL" id="AGT11118.1"/>
    </source>
</evidence>
<name>S5YI27_PARAH</name>
<sequence>MAARLTKNILSMAAGHAALMQVPTAETSARFNALGDLLKIAMQARFERRGIAGCALVDGRSSIYISCRQAASRPRRPKAWIRDPASSGISK</sequence>
<evidence type="ECO:0000313" key="2">
    <source>
        <dbReference type="Proteomes" id="UP000015480"/>
    </source>
</evidence>
<organism evidence="1 2">
    <name type="scientific">Paracoccus aminophilus JCM 7686</name>
    <dbReference type="NCBI Taxonomy" id="1367847"/>
    <lineage>
        <taxon>Bacteria</taxon>
        <taxon>Pseudomonadati</taxon>
        <taxon>Pseudomonadota</taxon>
        <taxon>Alphaproteobacteria</taxon>
        <taxon>Rhodobacterales</taxon>
        <taxon>Paracoccaceae</taxon>
        <taxon>Paracoccus</taxon>
    </lineage>
</organism>
<accession>S5YI27</accession>
<dbReference type="Gene3D" id="3.40.640.10">
    <property type="entry name" value="Type I PLP-dependent aspartate aminotransferase-like (Major domain)"/>
    <property type="match status" value="1"/>
</dbReference>
<reference evidence="1 2" key="1">
    <citation type="journal article" date="2014" name="BMC Genomics">
        <title>Architecture and functions of a multipartite genome of the methylotrophic bacterium Paracoccus aminophilus JCM 7686, containing primary and secondary chromids.</title>
        <authorList>
            <person name="Dziewit L."/>
            <person name="Czarnecki J."/>
            <person name="Wibberg D."/>
            <person name="Radlinska M."/>
            <person name="Mrozek P."/>
            <person name="Szymczak M."/>
            <person name="Schluter A."/>
            <person name="Puhler A."/>
            <person name="Bartosik D."/>
        </authorList>
    </citation>
    <scope>NUCLEOTIDE SEQUENCE [LARGE SCALE GENOMIC DNA]</scope>
    <source>
        <strain evidence="1">JCM 7686</strain>
        <plasmid evidence="2">Plasmid pAMI5</plasmid>
    </source>
</reference>
<dbReference type="Gene3D" id="3.90.1150.10">
    <property type="entry name" value="Aspartate Aminotransferase, domain 1"/>
    <property type="match status" value="1"/>
</dbReference>
<keyword evidence="1" id="KW-0614">Plasmid</keyword>
<geneLocation type="plasmid" evidence="1 2">
    <name>pAMI5</name>
</geneLocation>
<proteinExistence type="predicted"/>
<gene>
    <name evidence="1" type="ORF">JCM7686_pAMI5p052</name>
</gene>
<dbReference type="InterPro" id="IPR015421">
    <property type="entry name" value="PyrdxlP-dep_Trfase_major"/>
</dbReference>
<dbReference type="Proteomes" id="UP000015480">
    <property type="component" value="Plasmid pAMI5"/>
</dbReference>
<dbReference type="HOGENOM" id="CLU_2424234_0_0_5"/>
<dbReference type="PATRIC" id="fig|1367847.3.peg.4078"/>
<dbReference type="EMBL" id="CP006653">
    <property type="protein sequence ID" value="AGT11118.1"/>
    <property type="molecule type" value="Genomic_DNA"/>
</dbReference>
<dbReference type="AlphaFoldDB" id="S5YI27"/>
<keyword evidence="2" id="KW-1185">Reference proteome</keyword>
<dbReference type="InterPro" id="IPR015422">
    <property type="entry name" value="PyrdxlP-dep_Trfase_small"/>
</dbReference>
<protein>
    <submittedName>
        <fullName evidence="1">Uncharacterized protein</fullName>
    </submittedName>
</protein>
<dbReference type="KEGG" id="pami:JCM7686_pAMI5p052"/>